<dbReference type="SUPFAM" id="SSF46626">
    <property type="entry name" value="Cytochrome c"/>
    <property type="match status" value="1"/>
</dbReference>
<feature type="binding site" evidence="12">
    <location>
        <position position="328"/>
    </location>
    <ligand>
        <name>Ca(2+)</name>
        <dbReference type="ChEBI" id="CHEBI:29108"/>
    </ligand>
</feature>
<dbReference type="GO" id="GO:0016614">
    <property type="term" value="F:oxidoreductase activity, acting on CH-OH group of donors"/>
    <property type="evidence" value="ECO:0007669"/>
    <property type="project" value="InterPro"/>
</dbReference>
<feature type="binding site" description="axial binding residue" evidence="12">
    <location>
        <position position="673"/>
    </location>
    <ligand>
        <name>heme c</name>
        <dbReference type="ChEBI" id="CHEBI:61717"/>
    </ligand>
    <ligandPart>
        <name>Fe</name>
        <dbReference type="ChEBI" id="CHEBI:18248"/>
    </ligandPart>
</feature>
<feature type="binding site" evidence="11">
    <location>
        <position position="88"/>
    </location>
    <ligand>
        <name>pyrroloquinoline quinone</name>
        <dbReference type="ChEBI" id="CHEBI:58442"/>
    </ligand>
</feature>
<evidence type="ECO:0000256" key="8">
    <source>
        <dbReference type="ARBA" id="ARBA00023004"/>
    </source>
</evidence>
<comment type="cofactor">
    <cofactor evidence="12">
        <name>Ca(2+)</name>
        <dbReference type="ChEBI" id="CHEBI:29108"/>
    </cofactor>
    <text evidence="12">Binds 1 Ca(2+) ion per subunit.</text>
</comment>
<dbReference type="InterPro" id="IPR036909">
    <property type="entry name" value="Cyt_c-like_dom_sf"/>
</dbReference>
<evidence type="ECO:0000256" key="4">
    <source>
        <dbReference type="ARBA" id="ARBA00022729"/>
    </source>
</evidence>
<keyword evidence="17" id="KW-1185">Reference proteome</keyword>
<protein>
    <submittedName>
        <fullName evidence="16">PQQ-dependent dehydrogenase, methanol/ethanol family</fullName>
        <ecNumber evidence="16">1.1.2.-</ecNumber>
    </submittedName>
</protein>
<accession>A0A437GW69</accession>
<feature type="binding site" evidence="11">
    <location>
        <position position="140"/>
    </location>
    <ligand>
        <name>pyrroloquinoline quinone</name>
        <dbReference type="ChEBI" id="CHEBI:58442"/>
    </ligand>
</feature>
<dbReference type="GO" id="GO:0016020">
    <property type="term" value="C:membrane"/>
    <property type="evidence" value="ECO:0007669"/>
    <property type="project" value="InterPro"/>
</dbReference>
<feature type="binding site" description="covalent" evidence="11">
    <location>
        <position position="633"/>
    </location>
    <ligand>
        <name>heme c</name>
        <dbReference type="ChEBI" id="CHEBI:61717"/>
    </ligand>
</feature>
<comment type="caution">
    <text evidence="16">The sequence shown here is derived from an EMBL/GenBank/DDBJ whole genome shotgun (WGS) entry which is preliminary data.</text>
</comment>
<dbReference type="SMART" id="SM00564">
    <property type="entry name" value="PQQ"/>
    <property type="match status" value="5"/>
</dbReference>
<feature type="binding site" evidence="11">
    <location>
        <position position="263"/>
    </location>
    <ligand>
        <name>pyrroloquinoline quinone</name>
        <dbReference type="ChEBI" id="CHEBI:58442"/>
    </ligand>
</feature>
<feature type="binding site" description="axial binding residue" evidence="12">
    <location>
        <position position="634"/>
    </location>
    <ligand>
        <name>heme c</name>
        <dbReference type="ChEBI" id="CHEBI:61717"/>
    </ligand>
    <ligandPart>
        <name>Fe</name>
        <dbReference type="ChEBI" id="CHEBI:18248"/>
    </ligandPart>
</feature>
<evidence type="ECO:0000256" key="3">
    <source>
        <dbReference type="ARBA" id="ARBA00022723"/>
    </source>
</evidence>
<evidence type="ECO:0000259" key="15">
    <source>
        <dbReference type="PROSITE" id="PS51007"/>
    </source>
</evidence>
<evidence type="ECO:0000256" key="5">
    <source>
        <dbReference type="ARBA" id="ARBA00022837"/>
    </source>
</evidence>
<evidence type="ECO:0000256" key="13">
    <source>
        <dbReference type="PIRSR" id="PIRSR617512-4"/>
    </source>
</evidence>
<name>A0A437GW69_9SPHN</name>
<feature type="binding site" description="covalent" evidence="11">
    <location>
        <position position="630"/>
    </location>
    <ligand>
        <name>heme c</name>
        <dbReference type="ChEBI" id="CHEBI:61717"/>
    </ligand>
</feature>
<feature type="binding site" evidence="11">
    <location>
        <begin position="200"/>
        <end position="201"/>
    </location>
    <ligand>
        <name>pyrroloquinoline quinone</name>
        <dbReference type="ChEBI" id="CHEBI:58442"/>
    </ligand>
</feature>
<evidence type="ECO:0000313" key="17">
    <source>
        <dbReference type="Proteomes" id="UP000283003"/>
    </source>
</evidence>
<evidence type="ECO:0000256" key="7">
    <source>
        <dbReference type="ARBA" id="ARBA00023002"/>
    </source>
</evidence>
<dbReference type="Proteomes" id="UP000283003">
    <property type="component" value="Unassembled WGS sequence"/>
</dbReference>
<dbReference type="Pfam" id="PF01011">
    <property type="entry name" value="PQQ"/>
    <property type="match status" value="2"/>
</dbReference>
<dbReference type="PROSITE" id="PS51257">
    <property type="entry name" value="PROKAR_LIPOPROTEIN"/>
    <property type="match status" value="1"/>
</dbReference>
<comment type="cofactor">
    <cofactor evidence="11">
        <name>heme c</name>
        <dbReference type="ChEBI" id="CHEBI:61717"/>
    </cofactor>
    <text evidence="11">Binds 1 heme c group per subunit.</text>
</comment>
<dbReference type="InterPro" id="IPR018391">
    <property type="entry name" value="PQQ_b-propeller_rpt"/>
</dbReference>
<evidence type="ECO:0000256" key="12">
    <source>
        <dbReference type="PIRSR" id="PIRSR617512-3"/>
    </source>
</evidence>
<dbReference type="GO" id="GO:0005509">
    <property type="term" value="F:calcium ion binding"/>
    <property type="evidence" value="ECO:0007669"/>
    <property type="project" value="InterPro"/>
</dbReference>
<evidence type="ECO:0000256" key="6">
    <source>
        <dbReference type="ARBA" id="ARBA00022891"/>
    </source>
</evidence>
<dbReference type="GO" id="GO:0009055">
    <property type="term" value="F:electron transfer activity"/>
    <property type="evidence" value="ECO:0007669"/>
    <property type="project" value="InterPro"/>
</dbReference>
<feature type="signal peptide" evidence="14">
    <location>
        <begin position="1"/>
        <end position="24"/>
    </location>
</feature>
<dbReference type="InterPro" id="IPR009056">
    <property type="entry name" value="Cyt_c-like_dom"/>
</dbReference>
<reference evidence="16 17" key="1">
    <citation type="submission" date="2018-12" db="EMBL/GenBank/DDBJ databases">
        <title>Croceicoccus ponticola sp. nov., a lipolytic bacterium isolated from seawater.</title>
        <authorList>
            <person name="Yoon J.-H."/>
        </authorList>
    </citation>
    <scope>NUCLEOTIDE SEQUENCE [LARGE SCALE GENOMIC DNA]</scope>
    <source>
        <strain evidence="16 17">GM-16</strain>
    </source>
</reference>
<dbReference type="InterPro" id="IPR017512">
    <property type="entry name" value="PQQ_MeOH/EtOH_DH"/>
</dbReference>
<evidence type="ECO:0000256" key="11">
    <source>
        <dbReference type="PIRSR" id="PIRSR617512-2"/>
    </source>
</evidence>
<dbReference type="SUPFAM" id="SSF50998">
    <property type="entry name" value="Quinoprotein alcohol dehydrogenase-like"/>
    <property type="match status" value="1"/>
</dbReference>
<dbReference type="AlphaFoldDB" id="A0A437GW69"/>
<proteinExistence type="inferred from homology"/>
<evidence type="ECO:0000256" key="14">
    <source>
        <dbReference type="SAM" id="SignalP"/>
    </source>
</evidence>
<evidence type="ECO:0000256" key="9">
    <source>
        <dbReference type="ARBA" id="ARBA00023157"/>
    </source>
</evidence>
<keyword evidence="5 12" id="KW-0106">Calcium</keyword>
<evidence type="ECO:0000256" key="2">
    <source>
        <dbReference type="ARBA" id="ARBA00022617"/>
    </source>
</evidence>
<keyword evidence="8 12" id="KW-0408">Iron</keyword>
<keyword evidence="2 11" id="KW-0349">Heme</keyword>
<keyword evidence="9 13" id="KW-1015">Disulfide bond</keyword>
<dbReference type="EC" id="1.1.2.-" evidence="16"/>
<dbReference type="GO" id="GO:0020037">
    <property type="term" value="F:heme binding"/>
    <property type="evidence" value="ECO:0007669"/>
    <property type="project" value="InterPro"/>
</dbReference>
<dbReference type="PANTHER" id="PTHR32303">
    <property type="entry name" value="QUINOPROTEIN ALCOHOL DEHYDROGENASE (CYTOCHROME C)"/>
    <property type="match status" value="1"/>
</dbReference>
<feature type="disulfide bond" evidence="13">
    <location>
        <begin position="134"/>
        <end position="135"/>
    </location>
</feature>
<dbReference type="CDD" id="cd10279">
    <property type="entry name" value="PQQ_ADH_II"/>
    <property type="match status" value="1"/>
</dbReference>
<dbReference type="PROSITE" id="PS51007">
    <property type="entry name" value="CYTC"/>
    <property type="match status" value="1"/>
</dbReference>
<dbReference type="EMBL" id="RXOL01000004">
    <property type="protein sequence ID" value="RVQ66347.1"/>
    <property type="molecule type" value="Genomic_DNA"/>
</dbReference>
<dbReference type="Gene3D" id="1.10.760.10">
    <property type="entry name" value="Cytochrome c-like domain"/>
    <property type="match status" value="1"/>
</dbReference>
<dbReference type="RefSeq" id="WP_127612770.1">
    <property type="nucleotide sequence ID" value="NZ_RXOL01000004.1"/>
</dbReference>
<comment type="cofactor">
    <cofactor evidence="11">
        <name>pyrroloquinoline quinone</name>
        <dbReference type="ChEBI" id="CHEBI:58442"/>
    </cofactor>
    <text evidence="11">Binds 1 PQQ group per subunit.</text>
</comment>
<comment type="similarity">
    <text evidence="1">Belongs to the bacterial PQQ dehydrogenase family.</text>
</comment>
<dbReference type="OrthoDB" id="9794322at2"/>
<dbReference type="NCBIfam" id="TIGR03075">
    <property type="entry name" value="PQQ_enz_alc_DH"/>
    <property type="match status" value="1"/>
</dbReference>
<feature type="active site" description="Proton acceptor" evidence="10">
    <location>
        <position position="328"/>
    </location>
</feature>
<organism evidence="16 17">
    <name type="scientific">Croceicoccus ponticola</name>
    <dbReference type="NCBI Taxonomy" id="2217664"/>
    <lineage>
        <taxon>Bacteria</taxon>
        <taxon>Pseudomonadati</taxon>
        <taxon>Pseudomonadota</taxon>
        <taxon>Alphaproteobacteria</taxon>
        <taxon>Sphingomonadales</taxon>
        <taxon>Erythrobacteraceae</taxon>
        <taxon>Croceicoccus</taxon>
    </lineage>
</organism>
<dbReference type="Pfam" id="PF13442">
    <property type="entry name" value="Cytochrome_CBB3"/>
    <property type="match status" value="1"/>
</dbReference>
<evidence type="ECO:0000256" key="1">
    <source>
        <dbReference type="ARBA" id="ARBA00008156"/>
    </source>
</evidence>
<feature type="binding site" evidence="12">
    <location>
        <position position="283"/>
    </location>
    <ligand>
        <name>Ca(2+)</name>
        <dbReference type="ChEBI" id="CHEBI:29108"/>
    </ligand>
</feature>
<keyword evidence="7 16" id="KW-0560">Oxidoreductase</keyword>
<keyword evidence="3 12" id="KW-0479">Metal-binding</keyword>
<feature type="binding site" evidence="11">
    <location>
        <position position="355"/>
    </location>
    <ligand>
        <name>pyrroloquinoline quinone</name>
        <dbReference type="ChEBI" id="CHEBI:58442"/>
    </ligand>
</feature>
<sequence length="707" mass="75656">MKRRYLTILSIAVTALLGGCGAYNGTDAVNTSSGNPAFAASLQAQDWPTYGGTADEQRYSPLDQINAGNVSGLQLAWYQDFDTARGQEATPLVVDGVLYTSTAWSKVYAYDAATGKQLWMYDPQVPGKTAVNACCDVVNRGVAYHDGRVFVGTLDGRLVALNAKTGAPDWITQTTDVTKPYTISGAPRVARGKVYIGNGGADFGVRGYVSAYDEQTGKLAWRFYTVPGERGKKDGAASDDILSKLASPTWFGDKYLELGGGGTVWDAIVYDQELNQLYIGVGNGSPLTLKDRSEGKGDNLFLSSIVALDPDTGKYLWHYQEVPGETWDFTATAQIMLATLDIGGANRQVLMHAPKNGFFYVIDRRSGKLISAEKFAPVNWAERIDLKTGRPVETPGARYENSAFLATSAGAGAHSWQPMSYSPKTGLVYLPTQMLAALYNHEEGFKIEPGQWNLGYDMMTSKMPSDPVVQAQIKASLTGWLSAWDPVAQKEVWRAEHDGPWNGGTLATAGDLVFQGTAAGTFDAYRASDGKKLWSFAAQSGVMAGPVSFQSGGKQYIAVLAGYGGAVPLSLPSFDGPTTPINGRVLVFSLDGTAKLPAKTAAVAPPIIAPTFAMSADRVETGRLLFGKVCAACHGLEAWSGGIVPDLRRSVALHDAQLWQDIVIGGALQDNGMVSFAKSLTPHQAESIRQFVGDQAKTLANRNGLKP</sequence>
<dbReference type="InterPro" id="IPR002372">
    <property type="entry name" value="PQQ_rpt_dom"/>
</dbReference>
<dbReference type="InterPro" id="IPR011047">
    <property type="entry name" value="Quinoprotein_ADH-like_sf"/>
</dbReference>
<feature type="chain" id="PRO_5019486755" evidence="14">
    <location>
        <begin position="25"/>
        <end position="707"/>
    </location>
</feature>
<keyword evidence="6 11" id="KW-0634">PQQ</keyword>
<keyword evidence="4 14" id="KW-0732">Signal</keyword>
<dbReference type="Gene3D" id="2.140.10.10">
    <property type="entry name" value="Quinoprotein alcohol dehydrogenase-like superfamily"/>
    <property type="match status" value="1"/>
</dbReference>
<feature type="domain" description="Cytochrome c" evidence="15">
    <location>
        <begin position="617"/>
        <end position="696"/>
    </location>
</feature>
<evidence type="ECO:0000256" key="10">
    <source>
        <dbReference type="PIRSR" id="PIRSR617512-1"/>
    </source>
</evidence>
<gene>
    <name evidence="16" type="ORF">EKN06_09920</name>
</gene>
<evidence type="ECO:0000313" key="16">
    <source>
        <dbReference type="EMBL" id="RVQ66347.1"/>
    </source>
</evidence>